<dbReference type="Proteomes" id="UP001320706">
    <property type="component" value="Unassembled WGS sequence"/>
</dbReference>
<dbReference type="EMBL" id="JAMKPW020000013">
    <property type="protein sequence ID" value="KAK8211602.1"/>
    <property type="molecule type" value="Genomic_DNA"/>
</dbReference>
<name>A0ACC3SG43_9PEZI</name>
<evidence type="ECO:0000313" key="1">
    <source>
        <dbReference type="EMBL" id="KAK8211602.1"/>
    </source>
</evidence>
<proteinExistence type="predicted"/>
<comment type="caution">
    <text evidence="1">The sequence shown here is derived from an EMBL/GenBank/DDBJ whole genome shotgun (WGS) entry which is preliminary data.</text>
</comment>
<evidence type="ECO:0000313" key="2">
    <source>
        <dbReference type="Proteomes" id="UP001320706"/>
    </source>
</evidence>
<accession>A0ACC3SG43</accession>
<keyword evidence="2" id="KW-1185">Reference proteome</keyword>
<protein>
    <submittedName>
        <fullName evidence="1">Uncharacterized protein</fullName>
    </submittedName>
</protein>
<gene>
    <name evidence="1" type="ORF">M8818_003257</name>
</gene>
<sequence length="954" mass="104493">MANYREPALESSTDGTGYHAHEDLPPSYESLFTGGNFLRHDGRLSVDLNSRLARTVSILLPSPKEEKQPTKKWFQERAEQRPWRTRLNVVIQVVGSRGDVQPFVALGQELKSHGHRVRLATHGVFEDFVRQAGIEFYSIGGDPSQLMSYMVKNPGLIPSLKTIRAGEISKKRKMINEMLKGCWASCIKPCPISEVPFVADAIIANPPSFAHIHCAQALGIPAVVTADVHYAMDTNQRVPSSSSSDWRCKGRCPDGKPLGDIINRWRETLDLEPVPTSEAPFLAQTLKIPFTYCWSPALTPKPHDWPEYIDVCGFLFRDTPDFKPSIQLQDFLLSGPQPIYIGFGSIVVDDPEKLHALICDAVKASGTRAILARGWSQLGGRSLSGDIFYIDECPHEWLFQYIAAAVHHGGAGTTACSLRFGLPTAIIPFFGDQPFWGAMVAAAGAGPAPIPYKHLTASALTEAIRFCLHKETVQAARVLAKQVNAENGVGRALDSFHRNLSQDRLSCDVLPHHPAVWSYKKDGAELKISNLAAQILIENSRLDVKYLTAYMPKEVYIGNRRWDPITGMTSAAIGTLTRAGKSFGSVLSTPGSGASSDCAGVEGSSRTAGSVWKNIGKASGDVLKGGVIDLPYALAEGLHNAPKLYGDKVVRHEPITDWKSGAVAGGKNFALELFDGISGIVTKPIKGGKKDGAIGALKGVGKGLAGLYYKPLSVEVIGFAGRAASHNNTHALYPYVVQNLFILLAPVLFAATIYMILGRIMRATQAQVYSMIRTTRLTKTFVTSDVICFLIQGQGGSFQAIDKPIFATIGRWAVIGGLALQIFIFCYFMIITMVFHKRIIRRPTSASLEPGASWKRHMYALYIVSILILVRNSVRIIEFIQGYSGWIISHEFMLYVFDAVPMVLVVFILFFVHPSRLLARNNETLLSISSSADTTQPDIPLAASTYRVPHRTKA</sequence>
<reference evidence="1" key="1">
    <citation type="submission" date="2024-02" db="EMBL/GenBank/DDBJ databases">
        <title>Metagenome Assembled Genome of Zalaria obscura JY119.</title>
        <authorList>
            <person name="Vighnesh L."/>
            <person name="Jagadeeshwari U."/>
            <person name="Venkata Ramana C."/>
            <person name="Sasikala C."/>
        </authorList>
    </citation>
    <scope>NUCLEOTIDE SEQUENCE</scope>
    <source>
        <strain evidence="1">JY119</strain>
    </source>
</reference>
<organism evidence="1 2">
    <name type="scientific">Zalaria obscura</name>
    <dbReference type="NCBI Taxonomy" id="2024903"/>
    <lineage>
        <taxon>Eukaryota</taxon>
        <taxon>Fungi</taxon>
        <taxon>Dikarya</taxon>
        <taxon>Ascomycota</taxon>
        <taxon>Pezizomycotina</taxon>
        <taxon>Dothideomycetes</taxon>
        <taxon>Dothideomycetidae</taxon>
        <taxon>Dothideales</taxon>
        <taxon>Zalariaceae</taxon>
        <taxon>Zalaria</taxon>
    </lineage>
</organism>